<dbReference type="Pfam" id="PF01336">
    <property type="entry name" value="tRNA_anti-codon"/>
    <property type="match status" value="1"/>
</dbReference>
<dbReference type="InterPro" id="IPR012340">
    <property type="entry name" value="NA-bd_OB-fold"/>
</dbReference>
<evidence type="ECO:0000256" key="9">
    <source>
        <dbReference type="HAMAP-Rule" id="MF_02075"/>
    </source>
</evidence>
<feature type="compositionally biased region" description="Pro residues" evidence="10">
    <location>
        <begin position="1"/>
        <end position="12"/>
    </location>
</feature>
<dbReference type="InterPro" id="IPR004365">
    <property type="entry name" value="NA-bd_OB_tRNA"/>
</dbReference>
<keyword evidence="8 9" id="KW-0030">Aminoacyl-tRNA synthetase</keyword>
<dbReference type="GO" id="GO:0050560">
    <property type="term" value="F:aspartate-tRNA(Asn) ligase activity"/>
    <property type="evidence" value="ECO:0007669"/>
    <property type="project" value="UniProtKB-EC"/>
</dbReference>
<dbReference type="PRINTS" id="PR01042">
    <property type="entry name" value="TRNASYNTHASP"/>
</dbReference>
<accession>A0A075G0F6</accession>
<feature type="binding site" evidence="9">
    <location>
        <begin position="263"/>
        <end position="265"/>
    </location>
    <ligand>
        <name>ATP</name>
        <dbReference type="ChEBI" id="CHEBI:30616"/>
    </ligand>
</feature>
<dbReference type="PROSITE" id="PS50862">
    <property type="entry name" value="AA_TRNA_LIGASE_II"/>
    <property type="match status" value="1"/>
</dbReference>
<dbReference type="InterPro" id="IPR004523">
    <property type="entry name" value="Asp-tRNA_synthase_2"/>
</dbReference>
<dbReference type="InterPro" id="IPR002312">
    <property type="entry name" value="Asp/Asn-tRNA-synth_IIb"/>
</dbReference>
<evidence type="ECO:0000256" key="2">
    <source>
        <dbReference type="ARBA" id="ARBA00005312"/>
    </source>
</evidence>
<feature type="domain" description="Aminoacyl-transfer RNA synthetases class-II family profile" evidence="11">
    <location>
        <begin position="178"/>
        <end position="488"/>
    </location>
</feature>
<evidence type="ECO:0000256" key="6">
    <source>
        <dbReference type="ARBA" id="ARBA00022840"/>
    </source>
</evidence>
<evidence type="ECO:0000313" key="12">
    <source>
        <dbReference type="EMBL" id="AIE97480.1"/>
    </source>
</evidence>
<dbReference type="InterPro" id="IPR004364">
    <property type="entry name" value="Aa-tRNA-synt_II"/>
</dbReference>
<dbReference type="HAMAP" id="MF_02075">
    <property type="entry name" value="Asp_tRNA_synth_type2"/>
    <property type="match status" value="1"/>
</dbReference>
<feature type="binding site" evidence="9">
    <location>
        <begin position="255"/>
        <end position="257"/>
    </location>
    <ligand>
        <name>ATP</name>
        <dbReference type="ChEBI" id="CHEBI:30616"/>
    </ligand>
</feature>
<feature type="binding site" evidence="9">
    <location>
        <begin position="459"/>
        <end position="462"/>
    </location>
    <ligand>
        <name>ATP</name>
        <dbReference type="ChEBI" id="CHEBI:30616"/>
    </ligand>
</feature>
<dbReference type="PANTHER" id="PTHR43450:SF1">
    <property type="entry name" value="ASPARTATE--TRNA LIGASE, CYTOPLASMIC"/>
    <property type="match status" value="1"/>
</dbReference>
<comment type="cofactor">
    <cofactor evidence="9">
        <name>Mg(2+)</name>
        <dbReference type="ChEBI" id="CHEBI:18420"/>
    </cofactor>
    <text evidence="9">Binds 3 Mg(2+) cations per subunit. The strongest magnesium site (Mg1) is bound to the beta- and gamma-phosphates of ATP and four water molecules complete its coordination sphere.</text>
</comment>
<dbReference type="Gene3D" id="3.30.930.10">
    <property type="entry name" value="Bira Bifunctional Protein, Domain 2"/>
    <property type="match status" value="1"/>
</dbReference>
<feature type="binding site" evidence="9">
    <location>
        <position position="418"/>
    </location>
    <ligand>
        <name>L-aspartate</name>
        <dbReference type="ChEBI" id="CHEBI:29991"/>
    </ligand>
</feature>
<dbReference type="Pfam" id="PF00152">
    <property type="entry name" value="tRNA-synt_2"/>
    <property type="match status" value="1"/>
</dbReference>
<evidence type="ECO:0000259" key="11">
    <source>
        <dbReference type="PROSITE" id="PS50862"/>
    </source>
</evidence>
<feature type="binding site" evidence="9">
    <location>
        <position position="411"/>
    </location>
    <ligand>
        <name>Mg(2+)</name>
        <dbReference type="ChEBI" id="CHEBI:18420"/>
        <label>2</label>
    </ligand>
</feature>
<evidence type="ECO:0000256" key="1">
    <source>
        <dbReference type="ARBA" id="ARBA00004496"/>
    </source>
</evidence>
<feature type="binding site" evidence="9">
    <location>
        <position position="414"/>
    </location>
    <ligand>
        <name>Mg(2+)</name>
        <dbReference type="ChEBI" id="CHEBI:18420"/>
        <label>2</label>
    </ligand>
</feature>
<keyword evidence="7 9" id="KW-0648">Protein biosynthesis</keyword>
<dbReference type="GO" id="GO:0017101">
    <property type="term" value="C:aminoacyl-tRNA synthetase multienzyme complex"/>
    <property type="evidence" value="ECO:0007669"/>
    <property type="project" value="TreeGrafter"/>
</dbReference>
<feature type="binding site" evidence="9">
    <location>
        <position position="411"/>
    </location>
    <ligand>
        <name>Mg(2+)</name>
        <dbReference type="ChEBI" id="CHEBI:18420"/>
        <label>3</label>
    </ligand>
</feature>
<feature type="binding site" evidence="9">
    <location>
        <position position="211"/>
    </location>
    <ligand>
        <name>L-aspartate</name>
        <dbReference type="ChEBI" id="CHEBI:29991"/>
    </ligand>
</feature>
<keyword evidence="5 9" id="KW-0547">Nucleotide-binding</keyword>
<evidence type="ECO:0000256" key="5">
    <source>
        <dbReference type="ARBA" id="ARBA00022741"/>
    </source>
</evidence>
<dbReference type="PANTHER" id="PTHR43450">
    <property type="entry name" value="ASPARTYL-TRNA SYNTHETASE"/>
    <property type="match status" value="1"/>
</dbReference>
<dbReference type="GO" id="GO:0006422">
    <property type="term" value="P:aspartyl-tRNA aminoacylation"/>
    <property type="evidence" value="ECO:0007669"/>
    <property type="project" value="UniProtKB-UniRule"/>
</dbReference>
<feature type="binding site" evidence="9">
    <location>
        <position position="414"/>
    </location>
    <ligand>
        <name>L-aspartate</name>
        <dbReference type="ChEBI" id="CHEBI:29991"/>
    </ligand>
</feature>
<dbReference type="GO" id="GO:0003723">
    <property type="term" value="F:RNA binding"/>
    <property type="evidence" value="ECO:0007669"/>
    <property type="project" value="TreeGrafter"/>
</dbReference>
<dbReference type="SUPFAM" id="SSF55681">
    <property type="entry name" value="Class II aaRS and biotin synthetases"/>
    <property type="match status" value="1"/>
</dbReference>
<evidence type="ECO:0000256" key="8">
    <source>
        <dbReference type="ARBA" id="ARBA00023146"/>
    </source>
</evidence>
<feature type="region of interest" description="Disordered" evidence="10">
    <location>
        <begin position="107"/>
        <end position="128"/>
    </location>
</feature>
<comment type="subunit">
    <text evidence="9">Homodimer.</text>
</comment>
<comment type="catalytic activity">
    <reaction evidence="9">
        <text>tRNA(Asx) + L-aspartate + ATP = L-aspartyl-tRNA(Asx) + AMP + diphosphate</text>
        <dbReference type="Rhea" id="RHEA:18349"/>
        <dbReference type="Rhea" id="RHEA-COMP:9710"/>
        <dbReference type="Rhea" id="RHEA-COMP:9711"/>
        <dbReference type="ChEBI" id="CHEBI:29991"/>
        <dbReference type="ChEBI" id="CHEBI:30616"/>
        <dbReference type="ChEBI" id="CHEBI:33019"/>
        <dbReference type="ChEBI" id="CHEBI:78442"/>
        <dbReference type="ChEBI" id="CHEBI:78516"/>
        <dbReference type="ChEBI" id="CHEBI:456215"/>
        <dbReference type="EC" id="6.1.1.23"/>
    </reaction>
</comment>
<dbReference type="GO" id="GO:0004815">
    <property type="term" value="F:aspartate-tRNA ligase activity"/>
    <property type="evidence" value="ECO:0007669"/>
    <property type="project" value="UniProtKB-UniRule"/>
</dbReference>
<dbReference type="AlphaFoldDB" id="A0A075G0F6"/>
<organism evidence="12">
    <name type="scientific">uncultured marine group II/III euryarchaeote KM3_01_B12</name>
    <dbReference type="NCBI Taxonomy" id="1457833"/>
    <lineage>
        <taxon>Archaea</taxon>
        <taxon>Methanobacteriati</taxon>
        <taxon>Methanobacteriota</taxon>
        <taxon>environmental samples</taxon>
    </lineage>
</organism>
<dbReference type="EC" id="6.1.1.23" evidence="9"/>
<dbReference type="SUPFAM" id="SSF50249">
    <property type="entry name" value="Nucleic acid-binding proteins"/>
    <property type="match status" value="1"/>
</dbReference>
<proteinExistence type="inferred from homology"/>
<evidence type="ECO:0000256" key="3">
    <source>
        <dbReference type="ARBA" id="ARBA00022490"/>
    </source>
</evidence>
<comment type="subcellular location">
    <subcellularLocation>
        <location evidence="1 9">Cytoplasm</location>
    </subcellularLocation>
</comment>
<dbReference type="GO" id="GO:0005829">
    <property type="term" value="C:cytosol"/>
    <property type="evidence" value="ECO:0007669"/>
    <property type="project" value="TreeGrafter"/>
</dbReference>
<feature type="region of interest" description="Aspartate" evidence="9">
    <location>
        <begin position="233"/>
        <end position="236"/>
    </location>
</feature>
<comment type="caution">
    <text evidence="9">Lacks conserved residue(s) required for the propagation of feature annotation.</text>
</comment>
<feature type="region of interest" description="Disordered" evidence="10">
    <location>
        <begin position="1"/>
        <end position="29"/>
    </location>
</feature>
<dbReference type="GO" id="GO:0000287">
    <property type="term" value="F:magnesium ion binding"/>
    <property type="evidence" value="ECO:0007669"/>
    <property type="project" value="UniProtKB-UniRule"/>
</dbReference>
<comment type="similarity">
    <text evidence="2 9">Belongs to the class-II aminoacyl-tRNA synthetase family. Type 2 subfamily.</text>
</comment>
<comment type="function">
    <text evidence="9">Aspartyl-tRNA synthetase with relaxed tRNA specificity since it is able to aspartylate not only its cognate tRNA(Asp) but also tRNA(Asn). Reaction proceeds in two steps: L-aspartate is first activated by ATP to form Asp-AMP and then transferred to the acceptor end of tRNA(Asp/Asn).</text>
</comment>
<dbReference type="Gene3D" id="2.40.50.140">
    <property type="entry name" value="Nucleic acid-binding proteins"/>
    <property type="match status" value="1"/>
</dbReference>
<evidence type="ECO:0000256" key="10">
    <source>
        <dbReference type="SAM" id="MobiDB-lite"/>
    </source>
</evidence>
<sequence>MIEPLSPIPFKTPPRHERGMRDSSGWRPTAYRSHTIGQVVANGADMVGSEVTVAGYAETVRGRGGICFLMLRDGTGHIQAFLKRDNMDETLFDTIQSATRESTIQVTGTVAQKRPPKVAEGEPAPSPEYEVNVSTGAILADAAAPLPVGVIDDVHVGLDVRLDNRHLDLRRAHVNAMFQLRGNVLQYGRDHLISEGFQEINTPKIIAAAAEGGTNLFPMKYFETDAYLSQSPQLYKQLAVLGGLERVFEIGPAFRAEKHDTYRHLNEFISFDIEGAWMDDEDVMGVQERMLHHIWSEVVANDQGLIDVVNEYRVSQGQDPVTVEIPNVPFPRIPYCDAIEIVKAGGGEIEWGNDIESHHCDIIAAQYPGFHFIPRWPMSMKPFYIHHKKEEKGISGGQLSRGFDLNYGRDEMTSGGQREHRVDVLEENLRNMGLEPADFTFYTDGFRYGAPPHAGWGLGVARLLMVLTGAGNVREVVLFPRDRSRVTP</sequence>
<keyword evidence="4 9" id="KW-0436">Ligase</keyword>
<name>A0A075G0F6_9EURY</name>
<reference evidence="12" key="1">
    <citation type="journal article" date="2014" name="Genome Biol. Evol.">
        <title>Pangenome evidence for extensive interdomain horizontal transfer affecting lineage core and shell genes in uncultured planktonic thaumarchaeota and euryarchaeota.</title>
        <authorList>
            <person name="Deschamps P."/>
            <person name="Zivanovic Y."/>
            <person name="Moreira D."/>
            <person name="Rodriguez-Valera F."/>
            <person name="Lopez-Garcia P."/>
        </authorList>
    </citation>
    <scope>NUCLEOTIDE SEQUENCE</scope>
</reference>
<protein>
    <recommendedName>
        <fullName evidence="9">Aspartate--tRNA(Asp/Asn) ligase</fullName>
        <ecNumber evidence="9">6.1.1.23</ecNumber>
    </recommendedName>
    <alternativeName>
        <fullName evidence="9">Aspartyl-tRNA synthetase</fullName>
        <shortName evidence="9">AspRS</shortName>
    </alternativeName>
    <alternativeName>
        <fullName evidence="9">Non-discriminating aspartyl-tRNA synthetase</fullName>
        <shortName evidence="9">ND-AspRS</shortName>
    </alternativeName>
</protein>
<dbReference type="NCBIfam" id="NF003483">
    <property type="entry name" value="PRK05159.1"/>
    <property type="match status" value="1"/>
</dbReference>
<keyword evidence="6 9" id="KW-0067">ATP-binding</keyword>
<dbReference type="InterPro" id="IPR006195">
    <property type="entry name" value="aa-tRNA-synth_II"/>
</dbReference>
<keyword evidence="9" id="KW-0479">Metal-binding</keyword>
<feature type="binding site" evidence="9">
    <location>
        <position position="411"/>
    </location>
    <ligand>
        <name>ATP</name>
        <dbReference type="ChEBI" id="CHEBI:30616"/>
    </ligand>
</feature>
<evidence type="ECO:0000256" key="7">
    <source>
        <dbReference type="ARBA" id="ARBA00022917"/>
    </source>
</evidence>
<evidence type="ECO:0000256" key="4">
    <source>
        <dbReference type="ARBA" id="ARBA00022598"/>
    </source>
</evidence>
<dbReference type="GO" id="GO:0005524">
    <property type="term" value="F:ATP binding"/>
    <property type="evidence" value="ECO:0007669"/>
    <property type="project" value="UniProtKB-UniRule"/>
</dbReference>
<feature type="site" description="Important for tRNA non-discrimination" evidence="9">
    <location>
        <position position="125"/>
    </location>
</feature>
<keyword evidence="3 9" id="KW-0963">Cytoplasm</keyword>
<dbReference type="EMBL" id="KF900509">
    <property type="protein sequence ID" value="AIE97480.1"/>
    <property type="molecule type" value="Genomic_DNA"/>
</dbReference>
<keyword evidence="9" id="KW-0460">Magnesium</keyword>
<feature type="binding site" evidence="9">
    <location>
        <position position="255"/>
    </location>
    <ligand>
        <name>L-aspartate</name>
        <dbReference type="ChEBI" id="CHEBI:29991"/>
    </ligand>
</feature>
<dbReference type="InterPro" id="IPR045864">
    <property type="entry name" value="aa-tRNA-synth_II/BPL/LPL"/>
</dbReference>
<dbReference type="NCBIfam" id="TIGR00458">
    <property type="entry name" value="aspS_nondisc"/>
    <property type="match status" value="1"/>
</dbReference>
<gene>
    <name evidence="12" type="primary">DARS</name>
    <name evidence="9 12" type="synonym">aspS</name>
</gene>